<evidence type="ECO:0000313" key="8">
    <source>
        <dbReference type="Proteomes" id="UP001230156"/>
    </source>
</evidence>
<dbReference type="InterPro" id="IPR006076">
    <property type="entry name" value="FAD-dep_OxRdtase"/>
</dbReference>
<accession>A0ABU0YR42</accession>
<sequence>MSESVDAVVVGAGVIGLAVARRLALDGREVLVLERNDAIGSETSARNSEVIHAGIYNLPRRLKSSLCVAGRSMLYRYCAQHGVPHARTGKLIVAVEPSEIAALARLKEQGELNGVDDLVWLTGDAAMALEPQLVCVAAVLSPSTGIIDGHQLMLALQGDLEAAGGAVALSAPVEAGEVRNDGILLSVGGEEPTRLHARTVINAAGLGAMDLARALKGLPPQHAAPVWWAKGNYFRLTGKAPFSRLVYPMPVPGGTGTHMTLDLAGHARFGPDVEWIDRLDYAVDPRRGDSFYEDIRRYWPDLPDGALAPDYAGVRPKLGPAGSPNLDFRIEGPAQHGVRGLVNLFGIESPGLTSCLAIADHVAGLLGESDIIERRA</sequence>
<dbReference type="RefSeq" id="WP_379959124.1">
    <property type="nucleotide sequence ID" value="NZ_JAUYVI010000006.1"/>
</dbReference>
<evidence type="ECO:0000256" key="5">
    <source>
        <dbReference type="ARBA" id="ARBA00037941"/>
    </source>
</evidence>
<gene>
    <name evidence="7" type="ORF">Q8A70_21045</name>
</gene>
<evidence type="ECO:0000259" key="6">
    <source>
        <dbReference type="Pfam" id="PF01266"/>
    </source>
</evidence>
<dbReference type="EMBL" id="JAUYVI010000006">
    <property type="protein sequence ID" value="MDQ7250191.1"/>
    <property type="molecule type" value="Genomic_DNA"/>
</dbReference>
<protein>
    <submittedName>
        <fullName evidence="7">NAD(P)/FAD-dependent oxidoreductase</fullName>
    </submittedName>
</protein>
<comment type="cofactor">
    <cofactor evidence="1">
        <name>FAD</name>
        <dbReference type="ChEBI" id="CHEBI:57692"/>
    </cofactor>
</comment>
<evidence type="ECO:0000256" key="4">
    <source>
        <dbReference type="ARBA" id="ARBA00023002"/>
    </source>
</evidence>
<organism evidence="7 8">
    <name type="scientific">Dongia sedimenti</name>
    <dbReference type="NCBI Taxonomy" id="3064282"/>
    <lineage>
        <taxon>Bacteria</taxon>
        <taxon>Pseudomonadati</taxon>
        <taxon>Pseudomonadota</taxon>
        <taxon>Alphaproteobacteria</taxon>
        <taxon>Rhodospirillales</taxon>
        <taxon>Dongiaceae</taxon>
        <taxon>Dongia</taxon>
    </lineage>
</organism>
<name>A0ABU0YR42_9PROT</name>
<keyword evidence="4" id="KW-0560">Oxidoreductase</keyword>
<evidence type="ECO:0000256" key="1">
    <source>
        <dbReference type="ARBA" id="ARBA00001974"/>
    </source>
</evidence>
<dbReference type="InterPro" id="IPR036188">
    <property type="entry name" value="FAD/NAD-bd_sf"/>
</dbReference>
<dbReference type="Gene3D" id="3.50.50.60">
    <property type="entry name" value="FAD/NAD(P)-binding domain"/>
    <property type="match status" value="1"/>
</dbReference>
<dbReference type="PANTHER" id="PTHR43104:SF4">
    <property type="entry name" value="L-2-HYDROXYGLUTARATE DEHYDROGENASE, MITOCHONDRIAL"/>
    <property type="match status" value="1"/>
</dbReference>
<dbReference type="PANTHER" id="PTHR43104">
    <property type="entry name" value="L-2-HYDROXYGLUTARATE DEHYDROGENASE, MITOCHONDRIAL"/>
    <property type="match status" value="1"/>
</dbReference>
<evidence type="ECO:0000313" key="7">
    <source>
        <dbReference type="EMBL" id="MDQ7250191.1"/>
    </source>
</evidence>
<dbReference type="Proteomes" id="UP001230156">
    <property type="component" value="Unassembled WGS sequence"/>
</dbReference>
<reference evidence="8" key="1">
    <citation type="submission" date="2023-08" db="EMBL/GenBank/DDBJ databases">
        <title>Rhodospirillaceae gen. nov., a novel taxon isolated from the Yangtze River Yuezi River estuary sludge.</title>
        <authorList>
            <person name="Ruan L."/>
        </authorList>
    </citation>
    <scope>NUCLEOTIDE SEQUENCE [LARGE SCALE GENOMIC DNA]</scope>
    <source>
        <strain evidence="8">R-7</strain>
    </source>
</reference>
<dbReference type="SUPFAM" id="SSF51905">
    <property type="entry name" value="FAD/NAD(P)-binding domain"/>
    <property type="match status" value="1"/>
</dbReference>
<dbReference type="Pfam" id="PF01266">
    <property type="entry name" value="DAO"/>
    <property type="match status" value="1"/>
</dbReference>
<keyword evidence="3" id="KW-0274">FAD</keyword>
<comment type="caution">
    <text evidence="7">The sequence shown here is derived from an EMBL/GenBank/DDBJ whole genome shotgun (WGS) entry which is preliminary data.</text>
</comment>
<proteinExistence type="inferred from homology"/>
<keyword evidence="8" id="KW-1185">Reference proteome</keyword>
<comment type="similarity">
    <text evidence="5">Belongs to the L2HGDH family.</text>
</comment>
<keyword evidence="2" id="KW-0285">Flavoprotein</keyword>
<evidence type="ECO:0000256" key="2">
    <source>
        <dbReference type="ARBA" id="ARBA00022630"/>
    </source>
</evidence>
<dbReference type="Gene3D" id="3.30.9.10">
    <property type="entry name" value="D-Amino Acid Oxidase, subunit A, domain 2"/>
    <property type="match status" value="1"/>
</dbReference>
<evidence type="ECO:0000256" key="3">
    <source>
        <dbReference type="ARBA" id="ARBA00022827"/>
    </source>
</evidence>
<feature type="domain" description="FAD dependent oxidoreductase" evidence="6">
    <location>
        <begin position="6"/>
        <end position="363"/>
    </location>
</feature>